<feature type="region of interest" description="Disordered" evidence="1">
    <location>
        <begin position="72"/>
        <end position="99"/>
    </location>
</feature>
<accession>A0A0L7LER4</accession>
<sequence>MCRSNIEKETVFLNQNAAGSNNGQLEEIKNHLSMMTIMMVVVCSLLLVAAVFILYKLYKKCHQRWAQQEFQRPNRGSISRRRRQQQQICPDMKIEDSKM</sequence>
<organism evidence="3 4">
    <name type="scientific">Operophtera brumata</name>
    <name type="common">Winter moth</name>
    <name type="synonym">Phalaena brumata</name>
    <dbReference type="NCBI Taxonomy" id="104452"/>
    <lineage>
        <taxon>Eukaryota</taxon>
        <taxon>Metazoa</taxon>
        <taxon>Ecdysozoa</taxon>
        <taxon>Arthropoda</taxon>
        <taxon>Hexapoda</taxon>
        <taxon>Insecta</taxon>
        <taxon>Pterygota</taxon>
        <taxon>Neoptera</taxon>
        <taxon>Endopterygota</taxon>
        <taxon>Lepidoptera</taxon>
        <taxon>Glossata</taxon>
        <taxon>Ditrysia</taxon>
        <taxon>Geometroidea</taxon>
        <taxon>Geometridae</taxon>
        <taxon>Larentiinae</taxon>
        <taxon>Operophtera</taxon>
    </lineage>
</organism>
<dbReference type="OrthoDB" id="8062108at2759"/>
<protein>
    <submittedName>
        <fullName evidence="3">Uncharacterized protein</fullName>
    </submittedName>
</protein>
<keyword evidence="2" id="KW-1133">Transmembrane helix</keyword>
<keyword evidence="4" id="KW-1185">Reference proteome</keyword>
<dbReference type="EMBL" id="JTDY01001426">
    <property type="protein sequence ID" value="KOB73890.1"/>
    <property type="molecule type" value="Genomic_DNA"/>
</dbReference>
<evidence type="ECO:0000313" key="3">
    <source>
        <dbReference type="EMBL" id="KOB73890.1"/>
    </source>
</evidence>
<feature type="transmembrane region" description="Helical" evidence="2">
    <location>
        <begin position="32"/>
        <end position="55"/>
    </location>
</feature>
<keyword evidence="2" id="KW-0472">Membrane</keyword>
<evidence type="ECO:0000256" key="1">
    <source>
        <dbReference type="SAM" id="MobiDB-lite"/>
    </source>
</evidence>
<evidence type="ECO:0000256" key="2">
    <source>
        <dbReference type="SAM" id="Phobius"/>
    </source>
</evidence>
<evidence type="ECO:0000313" key="4">
    <source>
        <dbReference type="Proteomes" id="UP000037510"/>
    </source>
</evidence>
<keyword evidence="2" id="KW-0812">Transmembrane</keyword>
<reference evidence="3 4" key="1">
    <citation type="journal article" date="2015" name="Genome Biol. Evol.">
        <title>The genome of winter moth (Operophtera brumata) provides a genomic perspective on sexual dimorphism and phenology.</title>
        <authorList>
            <person name="Derks M.F."/>
            <person name="Smit S."/>
            <person name="Salis L."/>
            <person name="Schijlen E."/>
            <person name="Bossers A."/>
            <person name="Mateman C."/>
            <person name="Pijl A.S."/>
            <person name="de Ridder D."/>
            <person name="Groenen M.A."/>
            <person name="Visser M.E."/>
            <person name="Megens H.J."/>
        </authorList>
    </citation>
    <scope>NUCLEOTIDE SEQUENCE [LARGE SCALE GENOMIC DNA]</scope>
    <source>
        <strain evidence="3">WM2013NL</strain>
        <tissue evidence="3">Head and thorax</tissue>
    </source>
</reference>
<name>A0A0L7LER4_OPEBR</name>
<proteinExistence type="predicted"/>
<gene>
    <name evidence="3" type="ORF">OBRU01_10042</name>
</gene>
<dbReference type="Proteomes" id="UP000037510">
    <property type="component" value="Unassembled WGS sequence"/>
</dbReference>
<comment type="caution">
    <text evidence="3">The sequence shown here is derived from an EMBL/GenBank/DDBJ whole genome shotgun (WGS) entry which is preliminary data.</text>
</comment>
<dbReference type="AlphaFoldDB" id="A0A0L7LER4"/>